<feature type="non-terminal residue" evidence="17">
    <location>
        <position position="1"/>
    </location>
</feature>
<dbReference type="PANTHER" id="PTHR16320:SF24">
    <property type="entry name" value="PHOSPHODIESTERASE, PUTATIVE-RELATED"/>
    <property type="match status" value="1"/>
</dbReference>
<dbReference type="EMBL" id="CAJPIZ010021311">
    <property type="protein sequence ID" value="CAG2117581.1"/>
    <property type="molecule type" value="Genomic_DNA"/>
</dbReference>
<dbReference type="PANTHER" id="PTHR16320">
    <property type="entry name" value="SPHINGOMYELINASE FAMILY MEMBER"/>
    <property type="match status" value="1"/>
</dbReference>
<evidence type="ECO:0000256" key="8">
    <source>
        <dbReference type="ARBA" id="ARBA00022801"/>
    </source>
</evidence>
<dbReference type="Gene3D" id="3.60.10.10">
    <property type="entry name" value="Endonuclease/exonuclease/phosphatase"/>
    <property type="match status" value="1"/>
</dbReference>
<protein>
    <recommendedName>
        <fullName evidence="5">sphingomyelin phosphodiesterase</fullName>
        <ecNumber evidence="5">3.1.4.12</ecNumber>
    </recommendedName>
</protein>
<evidence type="ECO:0000256" key="7">
    <source>
        <dbReference type="ARBA" id="ARBA00022723"/>
    </source>
</evidence>
<keyword evidence="18" id="KW-1185">Reference proteome</keyword>
<evidence type="ECO:0000256" key="12">
    <source>
        <dbReference type="ARBA" id="ARBA00023098"/>
    </source>
</evidence>
<gene>
    <name evidence="17" type="ORF">OSB1V03_LOCUS17534</name>
</gene>
<dbReference type="OrthoDB" id="387657at2759"/>
<evidence type="ECO:0000256" key="3">
    <source>
        <dbReference type="ARBA" id="ARBA00004991"/>
    </source>
</evidence>
<dbReference type="GO" id="GO:0046872">
    <property type="term" value="F:metal ion binding"/>
    <property type="evidence" value="ECO:0007669"/>
    <property type="project" value="UniProtKB-KW"/>
</dbReference>
<evidence type="ECO:0000256" key="13">
    <source>
        <dbReference type="ARBA" id="ARBA00023136"/>
    </source>
</evidence>
<evidence type="ECO:0000256" key="10">
    <source>
        <dbReference type="ARBA" id="ARBA00022919"/>
    </source>
</evidence>
<keyword evidence="8" id="KW-0378">Hydrolase</keyword>
<dbReference type="Pfam" id="PF03372">
    <property type="entry name" value="Exo_endo_phos"/>
    <property type="match status" value="1"/>
</dbReference>
<evidence type="ECO:0000256" key="11">
    <source>
        <dbReference type="ARBA" id="ARBA00022989"/>
    </source>
</evidence>
<evidence type="ECO:0000256" key="15">
    <source>
        <dbReference type="SAM" id="Phobius"/>
    </source>
</evidence>
<feature type="domain" description="Endonuclease/exonuclease/phosphatase" evidence="16">
    <location>
        <begin position="23"/>
        <end position="153"/>
    </location>
</feature>
<keyword evidence="13 15" id="KW-0472">Membrane</keyword>
<keyword evidence="12" id="KW-0443">Lipid metabolism</keyword>
<evidence type="ECO:0000256" key="6">
    <source>
        <dbReference type="ARBA" id="ARBA00022692"/>
    </source>
</evidence>
<dbReference type="InterPro" id="IPR036691">
    <property type="entry name" value="Endo/exonu/phosph_ase_sf"/>
</dbReference>
<dbReference type="Proteomes" id="UP000759131">
    <property type="component" value="Unassembled WGS sequence"/>
</dbReference>
<comment type="similarity">
    <text evidence="4">Belongs to the neutral sphingomyelinase family.</text>
</comment>
<dbReference type="SUPFAM" id="SSF56219">
    <property type="entry name" value="DNase I-like"/>
    <property type="match status" value="1"/>
</dbReference>
<organism evidence="17">
    <name type="scientific">Medioppia subpectinata</name>
    <dbReference type="NCBI Taxonomy" id="1979941"/>
    <lineage>
        <taxon>Eukaryota</taxon>
        <taxon>Metazoa</taxon>
        <taxon>Ecdysozoa</taxon>
        <taxon>Arthropoda</taxon>
        <taxon>Chelicerata</taxon>
        <taxon>Arachnida</taxon>
        <taxon>Acari</taxon>
        <taxon>Acariformes</taxon>
        <taxon>Sarcoptiformes</taxon>
        <taxon>Oribatida</taxon>
        <taxon>Brachypylina</taxon>
        <taxon>Oppioidea</taxon>
        <taxon>Oppiidae</taxon>
        <taxon>Medioppia</taxon>
    </lineage>
</organism>
<keyword evidence="7" id="KW-0479">Metal-binding</keyword>
<evidence type="ECO:0000256" key="9">
    <source>
        <dbReference type="ARBA" id="ARBA00022842"/>
    </source>
</evidence>
<keyword evidence="9" id="KW-0460">Magnesium</keyword>
<accession>A0A7R9LBZ3</accession>
<evidence type="ECO:0000313" key="17">
    <source>
        <dbReference type="EMBL" id="CAD7638778.1"/>
    </source>
</evidence>
<evidence type="ECO:0000313" key="18">
    <source>
        <dbReference type="Proteomes" id="UP000759131"/>
    </source>
</evidence>
<feature type="region of interest" description="Disordered" evidence="14">
    <location>
        <begin position="265"/>
        <end position="286"/>
    </location>
</feature>
<proteinExistence type="inferred from homology"/>
<keyword evidence="10" id="KW-0746">Sphingolipid metabolism</keyword>
<name>A0A7R9LBZ3_9ACAR</name>
<dbReference type="GO" id="GO:0004767">
    <property type="term" value="F:sphingomyelin phosphodiesterase activity"/>
    <property type="evidence" value="ECO:0007669"/>
    <property type="project" value="UniProtKB-EC"/>
</dbReference>
<evidence type="ECO:0000256" key="14">
    <source>
        <dbReference type="SAM" id="MobiDB-lite"/>
    </source>
</evidence>
<keyword evidence="11 15" id="KW-1133">Transmembrane helix</keyword>
<reference evidence="17" key="1">
    <citation type="submission" date="2020-11" db="EMBL/GenBank/DDBJ databases">
        <authorList>
            <person name="Tran Van P."/>
        </authorList>
    </citation>
    <scope>NUCLEOTIDE SEQUENCE</scope>
</reference>
<dbReference type="EC" id="3.1.4.12" evidence="5"/>
<evidence type="ECO:0000256" key="5">
    <source>
        <dbReference type="ARBA" id="ARBA00012369"/>
    </source>
</evidence>
<evidence type="ECO:0000256" key="1">
    <source>
        <dbReference type="ARBA" id="ARBA00004141"/>
    </source>
</evidence>
<dbReference type="AlphaFoldDB" id="A0A7R9LBZ3"/>
<sequence length="496" mass="56557">TFDGIYNTYCLSNDRGLQYVSKHRQQRIKLIAEHLVDHKYDIVFLQEIWVQSDFDYIRKATESEFKFSHFFKNGSVLGNSGLAVLVKWVPKAFHFHPFSVNGSPFRLNHGDWYTSKGVGYIRVELDSLNLHLFCTHMHAQYHLEERLNDITKFNKESIEGGDCIPKHNQLVRDHSDSETDDEYHTCGHRDNKFTDDCSGKRIDFLLYRFSDYAINSSYNEVIAETNAVSLEDDLCGVEYMNVHCKDTTGLSFSDHQPVVAQFKIKSSDMKSGSRSAESGADNPMANNLSTLSDNYLIGGNKEANISSNGCGSTHHRKVHEKRFSGETGEGIDCNESVDTEYNKTDKMGLLSGKPKLKSNVLLELAESASKFSKSGRPLQLKHMASNALKSRQQSNSSKRQSLENVKCLLEDYVTQNQLSFKYFVFTSLFLFIIICLLASTLWTFLQIAVIEVVFLTILLSITPMFVNFIKFLNTRQEINAIKAIIDDMDKQIYLYQ</sequence>
<feature type="transmembrane region" description="Helical" evidence="15">
    <location>
        <begin position="448"/>
        <end position="469"/>
    </location>
</feature>
<dbReference type="GO" id="GO:0016020">
    <property type="term" value="C:membrane"/>
    <property type="evidence" value="ECO:0007669"/>
    <property type="project" value="UniProtKB-SubCell"/>
</dbReference>
<dbReference type="GO" id="GO:0006665">
    <property type="term" value="P:sphingolipid metabolic process"/>
    <property type="evidence" value="ECO:0007669"/>
    <property type="project" value="UniProtKB-KW"/>
</dbReference>
<evidence type="ECO:0000256" key="2">
    <source>
        <dbReference type="ARBA" id="ARBA00004760"/>
    </source>
</evidence>
<evidence type="ECO:0000259" key="16">
    <source>
        <dbReference type="Pfam" id="PF03372"/>
    </source>
</evidence>
<dbReference type="InterPro" id="IPR038772">
    <property type="entry name" value="Sph/SMPD2-like"/>
</dbReference>
<comment type="pathway">
    <text evidence="2">Lipid metabolism; sphingolipid metabolism.</text>
</comment>
<keyword evidence="6 15" id="KW-0812">Transmembrane</keyword>
<feature type="transmembrane region" description="Helical" evidence="15">
    <location>
        <begin position="422"/>
        <end position="442"/>
    </location>
</feature>
<comment type="pathway">
    <text evidence="3">Sphingolipid metabolism.</text>
</comment>
<comment type="subcellular location">
    <subcellularLocation>
        <location evidence="1">Membrane</location>
        <topology evidence="1">Multi-pass membrane protein</topology>
    </subcellularLocation>
</comment>
<dbReference type="EMBL" id="OC875886">
    <property type="protein sequence ID" value="CAD7638778.1"/>
    <property type="molecule type" value="Genomic_DNA"/>
</dbReference>
<evidence type="ECO:0000256" key="4">
    <source>
        <dbReference type="ARBA" id="ARBA00006335"/>
    </source>
</evidence>
<dbReference type="InterPro" id="IPR005135">
    <property type="entry name" value="Endo/exonuclease/phosphatase"/>
</dbReference>